<dbReference type="GO" id="GO:0006508">
    <property type="term" value="P:proteolysis"/>
    <property type="evidence" value="ECO:0007669"/>
    <property type="project" value="UniProtKB-KW"/>
</dbReference>
<proteinExistence type="inferred from homology"/>
<evidence type="ECO:0000256" key="6">
    <source>
        <dbReference type="ARBA" id="ARBA00044538"/>
    </source>
</evidence>
<evidence type="ECO:0000256" key="5">
    <source>
        <dbReference type="ARBA" id="ARBA00044503"/>
    </source>
</evidence>
<keyword evidence="1" id="KW-0690">Ribosome biogenesis</keyword>
<evidence type="ECO:0000256" key="3">
    <source>
        <dbReference type="ARBA" id="ARBA00022801"/>
    </source>
</evidence>
<evidence type="ECO:0000256" key="1">
    <source>
        <dbReference type="ARBA" id="ARBA00022517"/>
    </source>
</evidence>
<dbReference type="PANTHER" id="PTHR39178">
    <property type="entry name" value="HYPOTHETICAL RIBOSOME-ASSOCIATED PROTEIN"/>
    <property type="match status" value="1"/>
</dbReference>
<dbReference type="EMBL" id="DVFN01000068">
    <property type="protein sequence ID" value="HIQ69611.1"/>
    <property type="molecule type" value="Genomic_DNA"/>
</dbReference>
<dbReference type="AlphaFoldDB" id="A0A9D0Z5I8"/>
<dbReference type="SUPFAM" id="SSF118010">
    <property type="entry name" value="TM1457-like"/>
    <property type="match status" value="1"/>
</dbReference>
<keyword evidence="3" id="KW-0378">Hydrolase</keyword>
<dbReference type="GO" id="GO:0008234">
    <property type="term" value="F:cysteine-type peptidase activity"/>
    <property type="evidence" value="ECO:0007669"/>
    <property type="project" value="UniProtKB-KW"/>
</dbReference>
<evidence type="ECO:0000313" key="7">
    <source>
        <dbReference type="EMBL" id="HIQ69611.1"/>
    </source>
</evidence>
<organism evidence="7 8">
    <name type="scientific">Candidatus Avoscillospira stercorigallinarum</name>
    <dbReference type="NCBI Taxonomy" id="2840708"/>
    <lineage>
        <taxon>Bacteria</taxon>
        <taxon>Bacillati</taxon>
        <taxon>Bacillota</taxon>
        <taxon>Clostridia</taxon>
        <taxon>Eubacteriales</taxon>
        <taxon>Oscillospiraceae</taxon>
        <taxon>Oscillospiraceae incertae sedis</taxon>
        <taxon>Candidatus Avoscillospira</taxon>
    </lineage>
</organism>
<reference evidence="7" key="1">
    <citation type="submission" date="2020-10" db="EMBL/GenBank/DDBJ databases">
        <authorList>
            <person name="Gilroy R."/>
        </authorList>
    </citation>
    <scope>NUCLEOTIDE SEQUENCE</scope>
    <source>
        <strain evidence="7">ChiSjej2B20-13462</strain>
    </source>
</reference>
<dbReference type="InterPro" id="IPR007422">
    <property type="entry name" value="Peptidase_Prp"/>
</dbReference>
<accession>A0A9D0Z5I8</accession>
<dbReference type="Gene3D" id="3.30.70.1490">
    <property type="entry name" value="Cysteine protease Prp"/>
    <property type="match status" value="1"/>
</dbReference>
<protein>
    <recommendedName>
        <fullName evidence="6">Ribosomal processing cysteine protease Prp</fullName>
    </recommendedName>
</protein>
<evidence type="ECO:0000256" key="4">
    <source>
        <dbReference type="ARBA" id="ARBA00022807"/>
    </source>
</evidence>
<dbReference type="Proteomes" id="UP000886874">
    <property type="component" value="Unassembled WGS sequence"/>
</dbReference>
<evidence type="ECO:0000256" key="2">
    <source>
        <dbReference type="ARBA" id="ARBA00022670"/>
    </source>
</evidence>
<reference evidence="7" key="2">
    <citation type="journal article" date="2021" name="PeerJ">
        <title>Extensive microbial diversity within the chicken gut microbiome revealed by metagenomics and culture.</title>
        <authorList>
            <person name="Gilroy R."/>
            <person name="Ravi A."/>
            <person name="Getino M."/>
            <person name="Pursley I."/>
            <person name="Horton D.L."/>
            <person name="Alikhan N.F."/>
            <person name="Baker D."/>
            <person name="Gharbi K."/>
            <person name="Hall N."/>
            <person name="Watson M."/>
            <person name="Adriaenssens E.M."/>
            <person name="Foster-Nyarko E."/>
            <person name="Jarju S."/>
            <person name="Secka A."/>
            <person name="Antonio M."/>
            <person name="Oren A."/>
            <person name="Chaudhuri R.R."/>
            <person name="La Ragione R."/>
            <person name="Hildebrand F."/>
            <person name="Pallen M.J."/>
        </authorList>
    </citation>
    <scope>NUCLEOTIDE SEQUENCE</scope>
    <source>
        <strain evidence="7">ChiSjej2B20-13462</strain>
    </source>
</reference>
<evidence type="ECO:0000313" key="8">
    <source>
        <dbReference type="Proteomes" id="UP000886874"/>
    </source>
</evidence>
<dbReference type="CDD" id="cd16332">
    <property type="entry name" value="Prp-like"/>
    <property type="match status" value="1"/>
</dbReference>
<name>A0A9D0Z5I8_9FIRM</name>
<comment type="caution">
    <text evidence="7">The sequence shown here is derived from an EMBL/GenBank/DDBJ whole genome shotgun (WGS) entry which is preliminary data.</text>
</comment>
<dbReference type="Pfam" id="PF04327">
    <property type="entry name" value="Peptidase_Prp"/>
    <property type="match status" value="1"/>
</dbReference>
<sequence length="113" mass="12361">MTRVEFFDQDGRITGFTVSGHSGYGEAGTDIVCAAVSTAVQFAECTISDVLGNRVKTKVNEDMARITLTLPAVCEDEEAVQAVLTGMMLTLCELRDQYPDYIEVMEVQNDAEN</sequence>
<dbReference type="GO" id="GO:0042254">
    <property type="term" value="P:ribosome biogenesis"/>
    <property type="evidence" value="ECO:0007669"/>
    <property type="project" value="UniProtKB-KW"/>
</dbReference>
<gene>
    <name evidence="7" type="ORF">IAA67_04685</name>
</gene>
<comment type="similarity">
    <text evidence="5">Belongs to the Prp family.</text>
</comment>
<keyword evidence="4" id="KW-0788">Thiol protease</keyword>
<dbReference type="PANTHER" id="PTHR39178:SF1">
    <property type="entry name" value="RIBOSOMAL-PROCESSING CYSTEINE PROTEASE PRP"/>
    <property type="match status" value="1"/>
</dbReference>
<keyword evidence="2 7" id="KW-0645">Protease</keyword>
<dbReference type="InterPro" id="IPR036764">
    <property type="entry name" value="Peptidase_Prp_sf"/>
</dbReference>